<dbReference type="GO" id="GO:0003682">
    <property type="term" value="F:chromatin binding"/>
    <property type="evidence" value="ECO:0007669"/>
    <property type="project" value="TreeGrafter"/>
</dbReference>
<feature type="region of interest" description="Disordered" evidence="9">
    <location>
        <begin position="548"/>
        <end position="583"/>
    </location>
</feature>
<dbReference type="SMART" id="SM00717">
    <property type="entry name" value="SANT"/>
    <property type="match status" value="1"/>
</dbReference>
<feature type="compositionally biased region" description="Polar residues" evidence="9">
    <location>
        <begin position="645"/>
        <end position="664"/>
    </location>
</feature>
<dbReference type="GO" id="GO:0035267">
    <property type="term" value="C:NuA4 histone acetyltransferase complex"/>
    <property type="evidence" value="ECO:0007669"/>
    <property type="project" value="TreeGrafter"/>
</dbReference>
<feature type="region of interest" description="Disordered" evidence="9">
    <location>
        <begin position="1482"/>
        <end position="1547"/>
    </location>
</feature>
<feature type="compositionally biased region" description="Low complexity" evidence="9">
    <location>
        <begin position="1356"/>
        <end position="1387"/>
    </location>
</feature>
<feature type="region of interest" description="Disordered" evidence="9">
    <location>
        <begin position="278"/>
        <end position="475"/>
    </location>
</feature>
<proteinExistence type="inferred from homology"/>
<dbReference type="GO" id="GO:0005634">
    <property type="term" value="C:nucleus"/>
    <property type="evidence" value="ECO:0007669"/>
    <property type="project" value="UniProtKB-SubCell"/>
</dbReference>
<feature type="compositionally biased region" description="Basic residues" evidence="9">
    <location>
        <begin position="1244"/>
        <end position="1261"/>
    </location>
</feature>
<feature type="region of interest" description="Disordered" evidence="9">
    <location>
        <begin position="1688"/>
        <end position="1739"/>
    </location>
</feature>
<dbReference type="Pfam" id="PF07529">
    <property type="entry name" value="HSA"/>
    <property type="match status" value="1"/>
</dbReference>
<dbReference type="Pfam" id="PF13921">
    <property type="entry name" value="Myb_DNA-bind_6"/>
    <property type="match status" value="1"/>
</dbReference>
<feature type="compositionally biased region" description="Low complexity" evidence="9">
    <location>
        <begin position="1493"/>
        <end position="1540"/>
    </location>
</feature>
<keyword evidence="4" id="KW-0156">Chromatin regulator</keyword>
<feature type="compositionally biased region" description="Low complexity" evidence="9">
    <location>
        <begin position="1211"/>
        <end position="1240"/>
    </location>
</feature>
<comment type="function">
    <text evidence="7">Component of the NuA4 histone acetyltransferase complex which is involved in transcriptional activation of selected genes principally by acetylation of nucleosomal histone H4 and H2A. The NuA4 complex is also involved in DNA repair.</text>
</comment>
<dbReference type="Proteomes" id="UP001148614">
    <property type="component" value="Unassembled WGS sequence"/>
</dbReference>
<feature type="region of interest" description="Disordered" evidence="9">
    <location>
        <begin position="1211"/>
        <end position="1262"/>
    </location>
</feature>
<feature type="region of interest" description="Disordered" evidence="9">
    <location>
        <begin position="513"/>
        <end position="532"/>
    </location>
</feature>
<feature type="signal peptide" evidence="10">
    <location>
        <begin position="1"/>
        <end position="16"/>
    </location>
</feature>
<evidence type="ECO:0000259" key="11">
    <source>
        <dbReference type="PROSITE" id="PS50090"/>
    </source>
</evidence>
<feature type="compositionally biased region" description="Polar residues" evidence="9">
    <location>
        <begin position="760"/>
        <end position="771"/>
    </location>
</feature>
<evidence type="ECO:0000256" key="9">
    <source>
        <dbReference type="SAM" id="MobiDB-lite"/>
    </source>
</evidence>
<feature type="compositionally biased region" description="Polar residues" evidence="9">
    <location>
        <begin position="714"/>
        <end position="739"/>
    </location>
</feature>
<protein>
    <recommendedName>
        <fullName evidence="8">Vacuolar import and degradation protein 21</fullName>
    </recommendedName>
</protein>
<feature type="region of interest" description="Disordered" evidence="9">
    <location>
        <begin position="1288"/>
        <end position="1309"/>
    </location>
</feature>
<feature type="region of interest" description="Disordered" evidence="9">
    <location>
        <begin position="699"/>
        <end position="777"/>
    </location>
</feature>
<accession>A0A9W8NDZ4</accession>
<comment type="similarity">
    <text evidence="2">Belongs to the EAF1 family.</text>
</comment>
<evidence type="ECO:0000256" key="5">
    <source>
        <dbReference type="ARBA" id="ARBA00023204"/>
    </source>
</evidence>
<feature type="compositionally biased region" description="Basic and acidic residues" evidence="9">
    <location>
        <begin position="627"/>
        <end position="644"/>
    </location>
</feature>
<feature type="compositionally biased region" description="Low complexity" evidence="9">
    <location>
        <begin position="396"/>
        <end position="406"/>
    </location>
</feature>
<comment type="subcellular location">
    <subcellularLocation>
        <location evidence="1">Nucleus</location>
    </subcellularLocation>
</comment>
<feature type="domain" description="Myb-like" evidence="11">
    <location>
        <begin position="1107"/>
        <end position="1167"/>
    </location>
</feature>
<feature type="chain" id="PRO_5040812063" description="Vacuolar import and degradation protein 21" evidence="10">
    <location>
        <begin position="17"/>
        <end position="1739"/>
    </location>
</feature>
<keyword evidence="10" id="KW-0732">Signal</keyword>
<dbReference type="PROSITE" id="PS51204">
    <property type="entry name" value="HSA"/>
    <property type="match status" value="1"/>
</dbReference>
<dbReference type="Gene3D" id="1.10.10.60">
    <property type="entry name" value="Homeodomain-like"/>
    <property type="match status" value="1"/>
</dbReference>
<dbReference type="PANTHER" id="PTHR46459">
    <property type="entry name" value="E1A-BINDING PROTEIN P400-RELATED"/>
    <property type="match status" value="1"/>
</dbReference>
<dbReference type="InterPro" id="IPR001005">
    <property type="entry name" value="SANT/Myb"/>
</dbReference>
<dbReference type="VEuPathDB" id="FungiDB:F4678DRAFT_456536"/>
<dbReference type="InterPro" id="IPR009057">
    <property type="entry name" value="Homeodomain-like_sf"/>
</dbReference>
<organism evidence="13 14">
    <name type="scientific">Xylaria arbuscula</name>
    <dbReference type="NCBI Taxonomy" id="114810"/>
    <lineage>
        <taxon>Eukaryota</taxon>
        <taxon>Fungi</taxon>
        <taxon>Dikarya</taxon>
        <taxon>Ascomycota</taxon>
        <taxon>Pezizomycotina</taxon>
        <taxon>Sordariomycetes</taxon>
        <taxon>Xylariomycetidae</taxon>
        <taxon>Xylariales</taxon>
        <taxon>Xylariaceae</taxon>
        <taxon>Xylaria</taxon>
    </lineage>
</organism>
<gene>
    <name evidence="13" type="ORF">NPX13_g5275</name>
</gene>
<feature type="region of interest" description="Disordered" evidence="9">
    <location>
        <begin position="919"/>
        <end position="958"/>
    </location>
</feature>
<feature type="compositionally biased region" description="Basic and acidic residues" evidence="9">
    <location>
        <begin position="1054"/>
        <end position="1063"/>
    </location>
</feature>
<evidence type="ECO:0000256" key="4">
    <source>
        <dbReference type="ARBA" id="ARBA00022853"/>
    </source>
</evidence>
<evidence type="ECO:0000256" key="10">
    <source>
        <dbReference type="SAM" id="SignalP"/>
    </source>
</evidence>
<dbReference type="CDD" id="cd00167">
    <property type="entry name" value="SANT"/>
    <property type="match status" value="1"/>
</dbReference>
<evidence type="ECO:0000256" key="3">
    <source>
        <dbReference type="ARBA" id="ARBA00022763"/>
    </source>
</evidence>
<evidence type="ECO:0000256" key="6">
    <source>
        <dbReference type="ARBA" id="ARBA00023242"/>
    </source>
</evidence>
<feature type="region of interest" description="Disordered" evidence="9">
    <location>
        <begin position="1043"/>
        <end position="1065"/>
    </location>
</feature>
<dbReference type="GO" id="GO:0006281">
    <property type="term" value="P:DNA repair"/>
    <property type="evidence" value="ECO:0007669"/>
    <property type="project" value="UniProtKB-KW"/>
</dbReference>
<feature type="region of interest" description="Disordered" evidence="9">
    <location>
        <begin position="598"/>
        <end position="668"/>
    </location>
</feature>
<name>A0A9W8NDZ4_9PEZI</name>
<evidence type="ECO:0000256" key="2">
    <source>
        <dbReference type="ARBA" id="ARBA00008913"/>
    </source>
</evidence>
<dbReference type="EMBL" id="JANPWZ010000818">
    <property type="protein sequence ID" value="KAJ3571749.1"/>
    <property type="molecule type" value="Genomic_DNA"/>
</dbReference>
<sequence>MRKWVYALFLLPPYMAWMGRDLEGTLRQAVSSHIRSPPSNKFLESLLIIQRPSQGQHHKGELGFDVIIIVRHEPLGSRVSTLPSSIELAIEHPPQSAQSATTFQCTTPWTTRYLRLIHASLQSINTPQRRLIHRPGRFESSRGDLLSSRPLPFCIKTDVVAVYAMTEVVPADRTRLLQSKRAECSAIARSRKRKLCILYEVTVSPDALPRRSFNHVDAYECTPAEKQFVDGCDILQGRTLNELNIPSRPRVTPLYAQYLPSQGAPSVVNEKTIVSAKRPTSIPTSIPSSTGIQQSSLSPTSLPTSPALPVASEAQPRPIPRASTISAPAKPLHQASPPNLPNNVRTTGPVKPVAGLTPVDGSAVERKLQAQEAAHKAALSKQDGNFQPSRALVKDSTTPATTSSSSQHNQVPQPVQALPTESQNPEKPQAAPSPTQISAPALNGLVSGASFQPQSVPHPDRHSASPASVALTIPITTESNRSTTINSGSDHRLHIGVENGINTKERTENVPNSHLANKAQPPQSENNASQTTIPQSIGAQVEAQLVRDSASASAARPADRPIATIERNSAPAQPAITCPPPTYSAAIRLGQEPLEIPKANSVANGPSEPYKSDNATKVMPQQQQHGAENKASENRETIRVKDSTSRSADGSTRGHQIAPSTSQQPPIVSTSITIPIEPRHHQQDIGVTDVALQKPVSEILGERLRPTSDLLSPGDSQATQSMPITPTSQSSKARPQSLINKRKLREKNRHPTVVFGKQVPQPSNSTQSLVQGRSKPDQLPSDDYYTTLFVNGFAQGHNWMKPLDQLLHQAHKTVSTPDSYTHILDNQACRILRRVYQLQHTDKWSLRQPKRCPEPTRQACHWDITLQEMKWMRTDFREERKWKMAAASNLAYACAEWVAASDEERRALQVNAIIPRRESKDTDDISMMDTSSSQCPENHPTPDLIPSGGTDSPLEPDDELDDGFSNTIAPSAIFALQDDDIVFSLQPSAATDRLLEELPMYGAPLKVPKPDLISPEYDPDASWKRPALPLSRFVEGQMELTANEPPKKRSRFQHAQEDIDDIKPPQLLPQNPGVALFRPENKSIKDRLHAGHQFRPPSDNMPFQAFYESRSSSQWTQAEDDELKSLVREYSYNWSLIFSILSTKSIFVSGADRRTPWECFERWVMLEGLPNDMQKTQYFKLWQSRIEQAQQHIRQQNIALAQQHQQQQQQQQAQQAQAQQQGQQPQQTQTPTQATPNGPNTPLPRRRHSLPVKVERRRNQKHLTMIDAMRKLAKKREAAVQKQQQNAQMAAARKPADVAQPKAPTKTPREYSIMRWERDQAMAERLAERMAAQQQRQEVQRRVRPGTNAPSIKANVQSQAVIQQRAQQTQHNHLAATGQPGGQLPQATQQQMAAAHPHAAMARMNSANHAATNGQPRPRMPIPMVPTPTGNEHQTHLPGALVPPQMNGSPQIQMPVVNGQAQMSMPGTPHNMHMLLQARRISEQQRQMRQHQQHQQQQQQPQSQQTQPHSQQHVHPHPQQQQQSLAQQQPQQLANQQVNTPLQNSPPAMRAAAINSMNQKNYMSNAQVQAMMAQFNAANGSGLSTPPTNGFNVTPGQSGSPRSNLIIPPQQHQTYLSQLQQIETQIRSNHPDAPQDRVREMAKTYLQNRHNTMAQSAINTAAGSPGQAAAANGPHQYAQLLRAQQQQQAAQAAAAAQAQAQAQAQMQAQVQQSQTPQPNVQHQRNSSGSATPTPSNIKQ</sequence>
<evidence type="ECO:0000256" key="8">
    <source>
        <dbReference type="ARBA" id="ARBA00029670"/>
    </source>
</evidence>
<dbReference type="SUPFAM" id="SSF46689">
    <property type="entry name" value="Homeodomain-like"/>
    <property type="match status" value="1"/>
</dbReference>
<dbReference type="PANTHER" id="PTHR46459:SF1">
    <property type="entry name" value="E1A-BINDING PROTEIN P400"/>
    <property type="match status" value="1"/>
</dbReference>
<evidence type="ECO:0000256" key="1">
    <source>
        <dbReference type="ARBA" id="ARBA00004123"/>
    </source>
</evidence>
<keyword evidence="5" id="KW-0234">DNA repair</keyword>
<evidence type="ECO:0000259" key="12">
    <source>
        <dbReference type="PROSITE" id="PS51204"/>
    </source>
</evidence>
<feature type="compositionally biased region" description="Polar residues" evidence="9">
    <location>
        <begin position="613"/>
        <end position="626"/>
    </location>
</feature>
<feature type="compositionally biased region" description="Basic and acidic residues" evidence="9">
    <location>
        <begin position="363"/>
        <end position="375"/>
    </location>
</feature>
<feature type="region of interest" description="Disordered" evidence="9">
    <location>
        <begin position="1333"/>
        <end position="1387"/>
    </location>
</feature>
<evidence type="ECO:0000313" key="13">
    <source>
        <dbReference type="EMBL" id="KAJ3571749.1"/>
    </source>
</evidence>
<feature type="compositionally biased region" description="Low complexity" evidence="9">
    <location>
        <begin position="1688"/>
        <end position="1714"/>
    </location>
</feature>
<keyword evidence="6" id="KW-0539">Nucleus</keyword>
<dbReference type="GO" id="GO:0006325">
    <property type="term" value="P:chromatin organization"/>
    <property type="evidence" value="ECO:0007669"/>
    <property type="project" value="UniProtKB-KW"/>
</dbReference>
<dbReference type="InterPro" id="IPR014012">
    <property type="entry name" value="HSA_dom"/>
</dbReference>
<feature type="compositionally biased region" description="Polar residues" evidence="9">
    <location>
        <begin position="1715"/>
        <end position="1739"/>
    </location>
</feature>
<dbReference type="PROSITE" id="PS50090">
    <property type="entry name" value="MYB_LIKE"/>
    <property type="match status" value="1"/>
</dbReference>
<feature type="compositionally biased region" description="Low complexity" evidence="9">
    <location>
        <begin position="279"/>
        <end position="309"/>
    </location>
</feature>
<feature type="domain" description="HSA" evidence="12">
    <location>
        <begin position="849"/>
        <end position="927"/>
    </location>
</feature>
<feature type="compositionally biased region" description="Polar residues" evidence="9">
    <location>
        <begin position="407"/>
        <end position="438"/>
    </location>
</feature>
<keyword evidence="14" id="KW-1185">Reference proteome</keyword>
<feature type="compositionally biased region" description="Basic residues" evidence="9">
    <location>
        <begin position="740"/>
        <end position="750"/>
    </location>
</feature>
<keyword evidence="3" id="KW-0227">DNA damage</keyword>
<comment type="caution">
    <text evidence="13">The sequence shown here is derived from an EMBL/GenBank/DDBJ whole genome shotgun (WGS) entry which is preliminary data.</text>
</comment>
<evidence type="ECO:0000313" key="14">
    <source>
        <dbReference type="Proteomes" id="UP001148614"/>
    </source>
</evidence>
<evidence type="ECO:0000256" key="7">
    <source>
        <dbReference type="ARBA" id="ARBA00025178"/>
    </source>
</evidence>
<reference evidence="13" key="1">
    <citation type="submission" date="2022-07" db="EMBL/GenBank/DDBJ databases">
        <title>Genome Sequence of Xylaria arbuscula.</title>
        <authorList>
            <person name="Buettner E."/>
        </authorList>
    </citation>
    <scope>NUCLEOTIDE SEQUENCE</scope>
    <source>
        <strain evidence="13">VT107</strain>
    </source>
</reference>
<dbReference type="SMART" id="SM00573">
    <property type="entry name" value="HSA"/>
    <property type="match status" value="1"/>
</dbReference>